<organism evidence="2 3">
    <name type="scientific">Geodermatophilus poikilotrophus</name>
    <dbReference type="NCBI Taxonomy" id="1333667"/>
    <lineage>
        <taxon>Bacteria</taxon>
        <taxon>Bacillati</taxon>
        <taxon>Actinomycetota</taxon>
        <taxon>Actinomycetes</taxon>
        <taxon>Geodermatophilales</taxon>
        <taxon>Geodermatophilaceae</taxon>
        <taxon>Geodermatophilus</taxon>
    </lineage>
</organism>
<evidence type="ECO:0000313" key="2">
    <source>
        <dbReference type="EMBL" id="SET33196.1"/>
    </source>
</evidence>
<accession>A0A1I0DMV6</accession>
<gene>
    <name evidence="2" type="ORF">SAMN04488546_2001</name>
</gene>
<dbReference type="InterPro" id="IPR036388">
    <property type="entry name" value="WH-like_DNA-bd_sf"/>
</dbReference>
<sequence length="366" mass="40137">MTGRERALGGTYVDLIRDGADVADDYGAEYDRRVWKALNSTAISAMQAGYDFARWTSFLDEAASSLGRQARRAGGRKERSTRAYRQLLGKVWDNAEKFVKAHPLPTDAEVAVRIAGVREFVADADVDIAASQRAVLAAACDLAEQHGTTRPALPLHELVARTGLTQKAVRHALAKSDGEGLLTRERAGDVRRRRAALYRLPSPATLAGARTPPKTGLCAPRAQSYVPLNRRDTSVTASVTDADAADRKRQQDRERQRRHRLHGRGDHSLCTHPANPMLAASGLPVHVPHQRATTSATPTTEENDTVNLTDLARANAEINRLKDEIREDLRAELLAELGLADRHTAPVRHLRPVDDRATSPSMETAR</sequence>
<keyword evidence="3" id="KW-1185">Reference proteome</keyword>
<dbReference type="OrthoDB" id="5192449at2"/>
<protein>
    <submittedName>
        <fullName evidence="2">Uncharacterized protein</fullName>
    </submittedName>
</protein>
<proteinExistence type="predicted"/>
<reference evidence="3" key="1">
    <citation type="submission" date="2016-10" db="EMBL/GenBank/DDBJ databases">
        <authorList>
            <person name="Varghese N."/>
            <person name="Submissions S."/>
        </authorList>
    </citation>
    <scope>NUCLEOTIDE SEQUENCE [LARGE SCALE GENOMIC DNA]</scope>
    <source>
        <strain evidence="3">DSM 44209</strain>
    </source>
</reference>
<dbReference type="EMBL" id="FOIE01000004">
    <property type="protein sequence ID" value="SET33196.1"/>
    <property type="molecule type" value="Genomic_DNA"/>
</dbReference>
<feature type="compositionally biased region" description="Basic and acidic residues" evidence="1">
    <location>
        <begin position="244"/>
        <end position="255"/>
    </location>
</feature>
<evidence type="ECO:0000256" key="1">
    <source>
        <dbReference type="SAM" id="MobiDB-lite"/>
    </source>
</evidence>
<name>A0A1I0DMV6_9ACTN</name>
<dbReference type="RefSeq" id="WP_091443192.1">
    <property type="nucleotide sequence ID" value="NZ_FOIE01000004.1"/>
</dbReference>
<evidence type="ECO:0000313" key="3">
    <source>
        <dbReference type="Proteomes" id="UP000198507"/>
    </source>
</evidence>
<dbReference type="Proteomes" id="UP000198507">
    <property type="component" value="Unassembled WGS sequence"/>
</dbReference>
<dbReference type="AlphaFoldDB" id="A0A1I0DMV6"/>
<feature type="region of interest" description="Disordered" evidence="1">
    <location>
        <begin position="228"/>
        <end position="271"/>
    </location>
</feature>
<dbReference type="Gene3D" id="1.10.10.10">
    <property type="entry name" value="Winged helix-like DNA-binding domain superfamily/Winged helix DNA-binding domain"/>
    <property type="match status" value="1"/>
</dbReference>